<keyword evidence="1" id="KW-1133">Transmembrane helix</keyword>
<evidence type="ECO:0000259" key="2">
    <source>
        <dbReference type="Pfam" id="PF07331"/>
    </source>
</evidence>
<keyword evidence="1" id="KW-0812">Transmembrane</keyword>
<keyword evidence="1" id="KW-0472">Membrane</keyword>
<evidence type="ECO:0000313" key="4">
    <source>
        <dbReference type="Proteomes" id="UP000193307"/>
    </source>
</evidence>
<sequence length="149" mass="16672">MFIHRQNAFLYFILVVSVGYLISAMSLGAPIVDNGLTPSFFPIVVGAVAILFSTVLITQSLRNPPEERASDEPRNYTHLWVVAAIFVYIVAFRQIGYFISSSLFVFALIMIFSPLEKFLLKAGISVLVVAICYVMFQKLFGVRLPTLWG</sequence>
<dbReference type="EMBL" id="FWFW01000004">
    <property type="protein sequence ID" value="SLN38868.1"/>
    <property type="molecule type" value="Genomic_DNA"/>
</dbReference>
<accession>A0A1Y5SEG5</accession>
<feature type="transmembrane region" description="Helical" evidence="1">
    <location>
        <begin position="9"/>
        <end position="28"/>
    </location>
</feature>
<gene>
    <name evidence="3" type="ORF">PAM7971_01759</name>
</gene>
<protein>
    <submittedName>
        <fullName evidence="3">Tripartite tricarboxylate transporter TctB family protein</fullName>
    </submittedName>
</protein>
<proteinExistence type="predicted"/>
<feature type="transmembrane region" description="Helical" evidence="1">
    <location>
        <begin position="79"/>
        <end position="112"/>
    </location>
</feature>
<feature type="transmembrane region" description="Helical" evidence="1">
    <location>
        <begin position="118"/>
        <end position="136"/>
    </location>
</feature>
<dbReference type="OrthoDB" id="7854646at2"/>
<dbReference type="InterPro" id="IPR009936">
    <property type="entry name" value="DUF1468"/>
</dbReference>
<feature type="transmembrane region" description="Helical" evidence="1">
    <location>
        <begin position="40"/>
        <end position="58"/>
    </location>
</feature>
<dbReference type="AlphaFoldDB" id="A0A1Y5SEG5"/>
<reference evidence="3 4" key="1">
    <citation type="submission" date="2017-03" db="EMBL/GenBank/DDBJ databases">
        <authorList>
            <person name="Afonso C.L."/>
            <person name="Miller P.J."/>
            <person name="Scott M.A."/>
            <person name="Spackman E."/>
            <person name="Goraichik I."/>
            <person name="Dimitrov K.M."/>
            <person name="Suarez D.L."/>
            <person name="Swayne D.E."/>
        </authorList>
    </citation>
    <scope>NUCLEOTIDE SEQUENCE [LARGE SCALE GENOMIC DNA]</scope>
    <source>
        <strain evidence="3 4">CECT 7971</strain>
    </source>
</reference>
<name>A0A1Y5SEG5_9RHOB</name>
<evidence type="ECO:0000313" key="3">
    <source>
        <dbReference type="EMBL" id="SLN38868.1"/>
    </source>
</evidence>
<evidence type="ECO:0000256" key="1">
    <source>
        <dbReference type="SAM" id="Phobius"/>
    </source>
</evidence>
<keyword evidence="4" id="KW-1185">Reference proteome</keyword>
<dbReference type="Pfam" id="PF07331">
    <property type="entry name" value="TctB"/>
    <property type="match status" value="1"/>
</dbReference>
<dbReference type="STRING" id="658057.SAMN04488032_103207"/>
<organism evidence="3 4">
    <name type="scientific">Pacificibacter marinus</name>
    <dbReference type="NCBI Taxonomy" id="658057"/>
    <lineage>
        <taxon>Bacteria</taxon>
        <taxon>Pseudomonadati</taxon>
        <taxon>Pseudomonadota</taxon>
        <taxon>Alphaproteobacteria</taxon>
        <taxon>Rhodobacterales</taxon>
        <taxon>Roseobacteraceae</taxon>
        <taxon>Pacificibacter</taxon>
    </lineage>
</organism>
<dbReference type="RefSeq" id="WP_085848820.1">
    <property type="nucleotide sequence ID" value="NZ_FNZV01000003.1"/>
</dbReference>
<dbReference type="Proteomes" id="UP000193307">
    <property type="component" value="Unassembled WGS sequence"/>
</dbReference>
<feature type="domain" description="DUF1468" evidence="2">
    <location>
        <begin position="12"/>
        <end position="145"/>
    </location>
</feature>